<proteinExistence type="predicted"/>
<keyword evidence="3" id="KW-1185">Reference proteome</keyword>
<protein>
    <submittedName>
        <fullName evidence="2">Short-chain dehydrogenase/reductase family protein</fullName>
    </submittedName>
</protein>
<dbReference type="EMBL" id="JACAZI010000003">
    <property type="protein sequence ID" value="KAF7364697.1"/>
    <property type="molecule type" value="Genomic_DNA"/>
</dbReference>
<evidence type="ECO:0000313" key="3">
    <source>
        <dbReference type="Proteomes" id="UP000620124"/>
    </source>
</evidence>
<dbReference type="PANTHER" id="PTHR43157:SF31">
    <property type="entry name" value="PHOSPHATIDYLINOSITOL-GLYCAN BIOSYNTHESIS CLASS F PROTEIN"/>
    <property type="match status" value="1"/>
</dbReference>
<keyword evidence="1" id="KW-0560">Oxidoreductase</keyword>
<dbReference type="Proteomes" id="UP000620124">
    <property type="component" value="Unassembled WGS sequence"/>
</dbReference>
<accession>A0A8H6YT42</accession>
<dbReference type="GO" id="GO:0016491">
    <property type="term" value="F:oxidoreductase activity"/>
    <property type="evidence" value="ECO:0007669"/>
    <property type="project" value="UniProtKB-KW"/>
</dbReference>
<evidence type="ECO:0000256" key="1">
    <source>
        <dbReference type="ARBA" id="ARBA00023002"/>
    </source>
</evidence>
<dbReference type="Gene3D" id="3.40.50.720">
    <property type="entry name" value="NAD(P)-binding Rossmann-like Domain"/>
    <property type="match status" value="1"/>
</dbReference>
<dbReference type="OrthoDB" id="191139at2759"/>
<name>A0A8H6YT42_9AGAR</name>
<dbReference type="PANTHER" id="PTHR43157">
    <property type="entry name" value="PHOSPHATIDYLINOSITOL-GLYCAN BIOSYNTHESIS CLASS F PROTEIN-RELATED"/>
    <property type="match status" value="1"/>
</dbReference>
<comment type="caution">
    <text evidence="2">The sequence shown here is derived from an EMBL/GenBank/DDBJ whole genome shotgun (WGS) entry which is preliminary data.</text>
</comment>
<evidence type="ECO:0000313" key="2">
    <source>
        <dbReference type="EMBL" id="KAF7364697.1"/>
    </source>
</evidence>
<sequence length="194" mass="20817">MAAAQIGPFLLTKLIAPKLLATRSETFTPRVVVVSSVAHQFGAGVNLSTVAHPDPEKYTALDGYFQAKSANILFASELTRRAQGKINAYSLHPGTIYTNIQQKEETKDDLIAMGVLTPEGLPNPGAPFKWKTLGEGAATTVAAAFDTRLDAKPGSYLLDSVEANDQIAPHSSDLENAAKLWAITEEIVGEKFTF</sequence>
<reference evidence="2" key="1">
    <citation type="submission" date="2020-05" db="EMBL/GenBank/DDBJ databases">
        <title>Mycena genomes resolve the evolution of fungal bioluminescence.</title>
        <authorList>
            <person name="Tsai I.J."/>
        </authorList>
    </citation>
    <scope>NUCLEOTIDE SEQUENCE</scope>
    <source>
        <strain evidence="2">CCC161011</strain>
    </source>
</reference>
<dbReference type="InterPro" id="IPR036291">
    <property type="entry name" value="NAD(P)-bd_dom_sf"/>
</dbReference>
<dbReference type="AlphaFoldDB" id="A0A8H6YT42"/>
<dbReference type="SUPFAM" id="SSF51735">
    <property type="entry name" value="NAD(P)-binding Rossmann-fold domains"/>
    <property type="match status" value="1"/>
</dbReference>
<gene>
    <name evidence="2" type="ORF">MVEN_00339300</name>
</gene>
<organism evidence="2 3">
    <name type="scientific">Mycena venus</name>
    <dbReference type="NCBI Taxonomy" id="2733690"/>
    <lineage>
        <taxon>Eukaryota</taxon>
        <taxon>Fungi</taxon>
        <taxon>Dikarya</taxon>
        <taxon>Basidiomycota</taxon>
        <taxon>Agaricomycotina</taxon>
        <taxon>Agaricomycetes</taxon>
        <taxon>Agaricomycetidae</taxon>
        <taxon>Agaricales</taxon>
        <taxon>Marasmiineae</taxon>
        <taxon>Mycenaceae</taxon>
        <taxon>Mycena</taxon>
    </lineage>
</organism>